<evidence type="ECO:0000256" key="1">
    <source>
        <dbReference type="ARBA" id="ARBA00004127"/>
    </source>
</evidence>
<dbReference type="STRING" id="2163413.A0A4P6XHV0"/>
<evidence type="ECO:0000256" key="6">
    <source>
        <dbReference type="ARBA" id="ARBA00023136"/>
    </source>
</evidence>
<evidence type="ECO:0000313" key="9">
    <source>
        <dbReference type="EMBL" id="QBM86025.1"/>
    </source>
</evidence>
<feature type="transmembrane region" description="Helical" evidence="7">
    <location>
        <begin position="396"/>
        <end position="415"/>
    </location>
</feature>
<feature type="transmembrane region" description="Helical" evidence="7">
    <location>
        <begin position="294"/>
        <end position="311"/>
    </location>
</feature>
<protein>
    <submittedName>
        <fullName evidence="9">Drug resistance transporter, EmrB/QacA subfamily</fullName>
    </submittedName>
</protein>
<dbReference type="Proteomes" id="UP000292447">
    <property type="component" value="Chromosome I"/>
</dbReference>
<dbReference type="PANTHER" id="PTHR23501:SF191">
    <property type="entry name" value="VACUOLAR BASIC AMINO ACID TRANSPORTER 4"/>
    <property type="match status" value="1"/>
</dbReference>
<dbReference type="EMBL" id="CP034456">
    <property type="protein sequence ID" value="QBM86025.1"/>
    <property type="molecule type" value="Genomic_DNA"/>
</dbReference>
<name>A0A4P6XHV0_9ASCO</name>
<dbReference type="InterPro" id="IPR011701">
    <property type="entry name" value="MFS"/>
</dbReference>
<dbReference type="InterPro" id="IPR036259">
    <property type="entry name" value="MFS_trans_sf"/>
</dbReference>
<evidence type="ECO:0000259" key="8">
    <source>
        <dbReference type="PROSITE" id="PS50850"/>
    </source>
</evidence>
<dbReference type="AlphaFoldDB" id="A0A4P6XHV0"/>
<comment type="similarity">
    <text evidence="2">Belongs to the major facilitator superfamily.</text>
</comment>
<dbReference type="SUPFAM" id="SSF103473">
    <property type="entry name" value="MFS general substrate transporter"/>
    <property type="match status" value="1"/>
</dbReference>
<evidence type="ECO:0000256" key="4">
    <source>
        <dbReference type="ARBA" id="ARBA00022692"/>
    </source>
</evidence>
<evidence type="ECO:0000256" key="3">
    <source>
        <dbReference type="ARBA" id="ARBA00022448"/>
    </source>
</evidence>
<reference evidence="10" key="1">
    <citation type="submission" date="2019-03" db="EMBL/GenBank/DDBJ databases">
        <title>Snf2 controls pulcherriminic acid biosynthesis and connects pigmentation and antifungal activity of the yeast Metschnikowia pulcherrima.</title>
        <authorList>
            <person name="Gore-Lloyd D."/>
            <person name="Sumann I."/>
            <person name="Brachmann A.O."/>
            <person name="Schneeberger K."/>
            <person name="Ortiz-Merino R.A."/>
            <person name="Moreno-Beltran M."/>
            <person name="Schlaefli M."/>
            <person name="Kirner P."/>
            <person name="Santos Kron A."/>
            <person name="Wolfe K.H."/>
            <person name="Piel J."/>
            <person name="Ahrens C.H."/>
            <person name="Henk D."/>
            <person name="Freimoser F.M."/>
        </authorList>
    </citation>
    <scope>NUCLEOTIDE SEQUENCE [LARGE SCALE GENOMIC DNA]</scope>
    <source>
        <strain evidence="10">APC 1.2</strain>
    </source>
</reference>
<dbReference type="GO" id="GO:0000329">
    <property type="term" value="C:fungal-type vacuole membrane"/>
    <property type="evidence" value="ECO:0007669"/>
    <property type="project" value="TreeGrafter"/>
</dbReference>
<dbReference type="Pfam" id="PF07690">
    <property type="entry name" value="MFS_1"/>
    <property type="match status" value="1"/>
</dbReference>
<feature type="domain" description="Major facilitator superfamily (MFS) profile" evidence="8">
    <location>
        <begin position="67"/>
        <end position="564"/>
    </location>
</feature>
<feature type="transmembrane region" description="Helical" evidence="7">
    <location>
        <begin position="160"/>
        <end position="180"/>
    </location>
</feature>
<dbReference type="GO" id="GO:0015174">
    <property type="term" value="F:basic amino acid transmembrane transporter activity"/>
    <property type="evidence" value="ECO:0007669"/>
    <property type="project" value="TreeGrafter"/>
</dbReference>
<feature type="transmembrane region" description="Helical" evidence="7">
    <location>
        <begin position="71"/>
        <end position="96"/>
    </location>
</feature>
<feature type="transmembrane region" description="Helical" evidence="7">
    <location>
        <begin position="102"/>
        <end position="120"/>
    </location>
</feature>
<proteinExistence type="inferred from homology"/>
<feature type="transmembrane region" description="Helical" evidence="7">
    <location>
        <begin position="192"/>
        <end position="215"/>
    </location>
</feature>
<evidence type="ECO:0000256" key="7">
    <source>
        <dbReference type="SAM" id="Phobius"/>
    </source>
</evidence>
<keyword evidence="10" id="KW-1185">Reference proteome</keyword>
<sequence>MVEVELDDPSTGSAGIIAAELAETEHIIDKTGTVAGNYGSTELGRDGSTDTLDDVGGTLPAAQFYTLISSIYMASFLAALDTTVVTTLLTVIASDLNAVENISWIATAYLLSCSAFQPIYGKLSDIFGRKILLLICCFLFAVGCCICVTDSLWLLVIGRFVTGCGGSGLTTLGTITMSDLIPLRERGLYQGLANICFGLGAASGGIVGGVVADVFGWKWVFILQIPLAILVGLAIFTYLNLPEGSPGLGATGTDFSDKLKRVDFLGAILLVSSLMIILTTASMGGAQIAYTSKTFIGLVVLSVLLFSLFIYTESYVSDEPIIPMEVMTERTVLASSLANWFYTMGVFTYLFFIPMFFQTVMGLTATQSGERIIPNFFAVSLGSVGAGLYMKKTGRYYVLTVAVGVISLLGMWRVLKLSPESSLLTQFTILIPPGFGYSCILTVTLLSLIAAVPMKYQACTTSIQYTFRATGSTIGVSIATAIFQNIVRDRLSENIHEVIEDSTLAEKIIRKALENTNYVWEAPEVARSAIRQAYNSGCKGAFVFSTATIALGYVSSLFMKEHVLHSSMNRD</sequence>
<feature type="transmembrane region" description="Helical" evidence="7">
    <location>
        <begin position="221"/>
        <end position="241"/>
    </location>
</feature>
<accession>A0A4P6XHV0</accession>
<dbReference type="Gene3D" id="1.20.1250.20">
    <property type="entry name" value="MFS general substrate transporter like domains"/>
    <property type="match status" value="1"/>
</dbReference>
<dbReference type="PROSITE" id="PS50850">
    <property type="entry name" value="MFS"/>
    <property type="match status" value="1"/>
</dbReference>
<feature type="transmembrane region" description="Helical" evidence="7">
    <location>
        <begin position="132"/>
        <end position="154"/>
    </location>
</feature>
<dbReference type="PANTHER" id="PTHR23501">
    <property type="entry name" value="MAJOR FACILITATOR SUPERFAMILY"/>
    <property type="match status" value="1"/>
</dbReference>
<evidence type="ECO:0000256" key="5">
    <source>
        <dbReference type="ARBA" id="ARBA00022989"/>
    </source>
</evidence>
<feature type="transmembrane region" description="Helical" evidence="7">
    <location>
        <begin position="262"/>
        <end position="282"/>
    </location>
</feature>
<evidence type="ECO:0000313" key="10">
    <source>
        <dbReference type="Proteomes" id="UP000292447"/>
    </source>
</evidence>
<feature type="transmembrane region" description="Helical" evidence="7">
    <location>
        <begin position="541"/>
        <end position="559"/>
    </location>
</feature>
<dbReference type="InterPro" id="IPR020846">
    <property type="entry name" value="MFS_dom"/>
</dbReference>
<organism evidence="9 10">
    <name type="scientific">Metschnikowia aff. pulcherrima</name>
    <dbReference type="NCBI Taxonomy" id="2163413"/>
    <lineage>
        <taxon>Eukaryota</taxon>
        <taxon>Fungi</taxon>
        <taxon>Dikarya</taxon>
        <taxon>Ascomycota</taxon>
        <taxon>Saccharomycotina</taxon>
        <taxon>Pichiomycetes</taxon>
        <taxon>Metschnikowiaceae</taxon>
        <taxon>Metschnikowia</taxon>
    </lineage>
</organism>
<gene>
    <name evidence="9" type="primary">MPUL0A06580</name>
    <name evidence="9" type="ORF">METSCH_A06580</name>
</gene>
<dbReference type="GO" id="GO:0012505">
    <property type="term" value="C:endomembrane system"/>
    <property type="evidence" value="ECO:0007669"/>
    <property type="project" value="UniProtKB-SubCell"/>
</dbReference>
<keyword evidence="6 7" id="KW-0472">Membrane</keyword>
<keyword evidence="4 7" id="KW-0812">Transmembrane</keyword>
<dbReference type="Gene3D" id="1.20.1720.10">
    <property type="entry name" value="Multidrug resistance protein D"/>
    <property type="match status" value="1"/>
</dbReference>
<feature type="transmembrane region" description="Helical" evidence="7">
    <location>
        <begin position="332"/>
        <end position="352"/>
    </location>
</feature>
<keyword evidence="3" id="KW-0813">Transport</keyword>
<comment type="subcellular location">
    <subcellularLocation>
        <location evidence="1">Endomembrane system</location>
        <topology evidence="1">Multi-pass membrane protein</topology>
    </subcellularLocation>
</comment>
<feature type="transmembrane region" description="Helical" evidence="7">
    <location>
        <begin position="435"/>
        <end position="453"/>
    </location>
</feature>
<evidence type="ECO:0000256" key="2">
    <source>
        <dbReference type="ARBA" id="ARBA00008335"/>
    </source>
</evidence>
<keyword evidence="5 7" id="KW-1133">Transmembrane helix</keyword>